<evidence type="ECO:0000256" key="5">
    <source>
        <dbReference type="ARBA" id="ARBA00022989"/>
    </source>
</evidence>
<evidence type="ECO:0000259" key="8">
    <source>
        <dbReference type="Pfam" id="PF00482"/>
    </source>
</evidence>
<comment type="subcellular location">
    <subcellularLocation>
        <location evidence="1">Cell membrane</location>
        <topology evidence="1">Multi-pass membrane protein</topology>
    </subcellularLocation>
</comment>
<keyword evidence="4 7" id="KW-0812">Transmembrane</keyword>
<keyword evidence="3" id="KW-1003">Cell membrane</keyword>
<evidence type="ECO:0000256" key="3">
    <source>
        <dbReference type="ARBA" id="ARBA00022475"/>
    </source>
</evidence>
<feature type="domain" description="Type II secretion system protein GspF" evidence="8">
    <location>
        <begin position="47"/>
        <end position="170"/>
    </location>
</feature>
<evidence type="ECO:0000313" key="9">
    <source>
        <dbReference type="EMBL" id="TWT97875.1"/>
    </source>
</evidence>
<dbReference type="PRINTS" id="PR00812">
    <property type="entry name" value="BCTERIALGSPF"/>
</dbReference>
<evidence type="ECO:0000313" key="10">
    <source>
        <dbReference type="Proteomes" id="UP000317421"/>
    </source>
</evidence>
<dbReference type="Gene3D" id="1.20.81.30">
    <property type="entry name" value="Type II secretion system (T2SS), domain F"/>
    <property type="match status" value="2"/>
</dbReference>
<reference evidence="9 10" key="1">
    <citation type="submission" date="2019-02" db="EMBL/GenBank/DDBJ databases">
        <title>Deep-cultivation of Planctomycetes and their phenomic and genomic characterization uncovers novel biology.</title>
        <authorList>
            <person name="Wiegand S."/>
            <person name="Jogler M."/>
            <person name="Boedeker C."/>
            <person name="Pinto D."/>
            <person name="Vollmers J."/>
            <person name="Rivas-Marin E."/>
            <person name="Kohn T."/>
            <person name="Peeters S.H."/>
            <person name="Heuer A."/>
            <person name="Rast P."/>
            <person name="Oberbeckmann S."/>
            <person name="Bunk B."/>
            <person name="Jeske O."/>
            <person name="Meyerdierks A."/>
            <person name="Storesund J.E."/>
            <person name="Kallscheuer N."/>
            <person name="Luecker S."/>
            <person name="Lage O.M."/>
            <person name="Pohl T."/>
            <person name="Merkel B.J."/>
            <person name="Hornburger P."/>
            <person name="Mueller R.-W."/>
            <person name="Bruemmer F."/>
            <person name="Labrenz M."/>
            <person name="Spormann A.M."/>
            <person name="Op Den Camp H."/>
            <person name="Overmann J."/>
            <person name="Amann R."/>
            <person name="Jetten M.S.M."/>
            <person name="Mascher T."/>
            <person name="Medema M.H."/>
            <person name="Devos D.P."/>
            <person name="Kaster A.-K."/>
            <person name="Ovreas L."/>
            <person name="Rohde M."/>
            <person name="Galperin M.Y."/>
            <person name="Jogler C."/>
        </authorList>
    </citation>
    <scope>NUCLEOTIDE SEQUENCE [LARGE SCALE GENOMIC DNA]</scope>
    <source>
        <strain evidence="9 10">Pla108</strain>
    </source>
</reference>
<dbReference type="AlphaFoldDB" id="A0A5C6AFB5"/>
<evidence type="ECO:0000256" key="2">
    <source>
        <dbReference type="ARBA" id="ARBA00005745"/>
    </source>
</evidence>
<protein>
    <submittedName>
        <fullName evidence="9">Putative type II secretion system protein F</fullName>
    </submittedName>
</protein>
<gene>
    <name evidence="9" type="primary">gspF_1</name>
    <name evidence="9" type="ORF">Pla108_20290</name>
</gene>
<dbReference type="PANTHER" id="PTHR30012">
    <property type="entry name" value="GENERAL SECRETION PATHWAY PROTEIN"/>
    <property type="match status" value="1"/>
</dbReference>
<sequence>MRSLVNKKFSPVLPSADSATAASKRGVAWTWGTRHKSRLSHTEVTVFLRNLATLTSNGVSLPKAIGALAEEKTLEKRRDTLKSLRSRIESGDSFSHVLSRMDGAFDRVTVSQIRVGERAGTLPDTLLQVAEQREKAGRIKEDVVKKLAYPVVLAAVGAAVVAFLLCYVVPVFEKTYESAHVPLPGITRLMIAVGDVAQSYWWAFALTGAATPLLLHQLRQKEALGQRIDAALLKAPIVGPMLRDIALLQLMEVLGCLMEAGFTLAESLEEAGDSVRNRAMKEGVAALRRAVQQGERFSREVERHADLFPPMVSQLVIVGEQTGRLTKSTRQIRLLLEEEIQRKTDLAIGVIEPTLTISMAAAVGGILLAIYLPMFDMINTVG</sequence>
<feature type="domain" description="Type II secretion system protein GspF" evidence="8">
    <location>
        <begin position="252"/>
        <end position="373"/>
    </location>
</feature>
<feature type="transmembrane region" description="Helical" evidence="7">
    <location>
        <begin position="346"/>
        <end position="372"/>
    </location>
</feature>
<keyword evidence="10" id="KW-1185">Reference proteome</keyword>
<proteinExistence type="inferred from homology"/>
<evidence type="ECO:0000256" key="7">
    <source>
        <dbReference type="SAM" id="Phobius"/>
    </source>
</evidence>
<dbReference type="EMBL" id="SJPR01000002">
    <property type="protein sequence ID" value="TWT97875.1"/>
    <property type="molecule type" value="Genomic_DNA"/>
</dbReference>
<evidence type="ECO:0000256" key="1">
    <source>
        <dbReference type="ARBA" id="ARBA00004651"/>
    </source>
</evidence>
<evidence type="ECO:0000256" key="4">
    <source>
        <dbReference type="ARBA" id="ARBA00022692"/>
    </source>
</evidence>
<organism evidence="9 10">
    <name type="scientific">Botrimarina colliarenosi</name>
    <dbReference type="NCBI Taxonomy" id="2528001"/>
    <lineage>
        <taxon>Bacteria</taxon>
        <taxon>Pseudomonadati</taxon>
        <taxon>Planctomycetota</taxon>
        <taxon>Planctomycetia</taxon>
        <taxon>Pirellulales</taxon>
        <taxon>Lacipirellulaceae</taxon>
        <taxon>Botrimarina</taxon>
    </lineage>
</organism>
<dbReference type="PANTHER" id="PTHR30012:SF0">
    <property type="entry name" value="TYPE II SECRETION SYSTEM PROTEIN F-RELATED"/>
    <property type="match status" value="1"/>
</dbReference>
<feature type="transmembrane region" description="Helical" evidence="7">
    <location>
        <begin position="199"/>
        <end position="218"/>
    </location>
</feature>
<dbReference type="InterPro" id="IPR042094">
    <property type="entry name" value="T2SS_GspF_sf"/>
</dbReference>
<dbReference type="OrthoDB" id="5508718at2"/>
<dbReference type="InterPro" id="IPR018076">
    <property type="entry name" value="T2SS_GspF_dom"/>
</dbReference>
<accession>A0A5C6AFB5</accession>
<keyword evidence="6 7" id="KW-0472">Membrane</keyword>
<evidence type="ECO:0000256" key="6">
    <source>
        <dbReference type="ARBA" id="ARBA00023136"/>
    </source>
</evidence>
<dbReference type="GO" id="GO:0005886">
    <property type="term" value="C:plasma membrane"/>
    <property type="evidence" value="ECO:0007669"/>
    <property type="project" value="UniProtKB-SubCell"/>
</dbReference>
<comment type="similarity">
    <text evidence="2">Belongs to the GSP F family.</text>
</comment>
<keyword evidence="5 7" id="KW-1133">Transmembrane helix</keyword>
<dbReference type="Pfam" id="PF00482">
    <property type="entry name" value="T2SSF"/>
    <property type="match status" value="2"/>
</dbReference>
<name>A0A5C6AFB5_9BACT</name>
<feature type="transmembrane region" description="Helical" evidence="7">
    <location>
        <begin position="147"/>
        <end position="172"/>
    </location>
</feature>
<dbReference type="Proteomes" id="UP000317421">
    <property type="component" value="Unassembled WGS sequence"/>
</dbReference>
<comment type="caution">
    <text evidence="9">The sequence shown here is derived from an EMBL/GenBank/DDBJ whole genome shotgun (WGS) entry which is preliminary data.</text>
</comment>
<dbReference type="InterPro" id="IPR003004">
    <property type="entry name" value="GspF/PilC"/>
</dbReference>